<evidence type="ECO:0008006" key="3">
    <source>
        <dbReference type="Google" id="ProtNLM"/>
    </source>
</evidence>
<dbReference type="Proteomes" id="UP000215453">
    <property type="component" value="Chromosome 9"/>
</dbReference>
<dbReference type="EMBL" id="LT882684">
    <property type="protein sequence ID" value="SMY27550.1"/>
    <property type="molecule type" value="Genomic_DNA"/>
</dbReference>
<name>A0A1Y6LVR3_ZYMTR</name>
<proteinExistence type="predicted"/>
<evidence type="ECO:0000313" key="2">
    <source>
        <dbReference type="Proteomes" id="UP000215453"/>
    </source>
</evidence>
<protein>
    <recommendedName>
        <fullName evidence="3">F-box domain-containing protein</fullName>
    </recommendedName>
</protein>
<gene>
    <name evidence="1" type="ORF">ZT1A5_G8995</name>
</gene>
<accession>A0A1Y6LVR3</accession>
<sequence>MASDEKNEAHLNSEETSPTTTLARLIQLLSTELVDIIFDYTISASTPQSTNVNISEVSYNPPVALQINHTSRSASSQLYYTSNTFSFSDMAVCRSWLTTVSPCHRLHLRTLRYDIRPQDVMEFTGVHAMEVGYLIEDVKDALVGFELKTGLVVWISTSAHVGVCKHGGRWYVMKLERCGERGEGHEWREDCVVPGEEMLAREGGRSKWWFYEAAGNDLQVMGCGLSMLVRHSVTRIHFTARGPFPRTED</sequence>
<dbReference type="AlphaFoldDB" id="A0A1Y6LVR3"/>
<evidence type="ECO:0000313" key="1">
    <source>
        <dbReference type="EMBL" id="SMY27550.1"/>
    </source>
</evidence>
<reference evidence="1 2" key="1">
    <citation type="submission" date="2016-10" db="EMBL/GenBank/DDBJ databases">
        <authorList>
            <person name="Varghese N."/>
        </authorList>
    </citation>
    <scope>NUCLEOTIDE SEQUENCE [LARGE SCALE GENOMIC DNA]</scope>
</reference>
<organism evidence="1 2">
    <name type="scientific">Zymoseptoria tritici ST99CH_1A5</name>
    <dbReference type="NCBI Taxonomy" id="1276529"/>
    <lineage>
        <taxon>Eukaryota</taxon>
        <taxon>Fungi</taxon>
        <taxon>Dikarya</taxon>
        <taxon>Ascomycota</taxon>
        <taxon>Pezizomycotina</taxon>
        <taxon>Dothideomycetes</taxon>
        <taxon>Dothideomycetidae</taxon>
        <taxon>Mycosphaerellales</taxon>
        <taxon>Mycosphaerellaceae</taxon>
        <taxon>Zymoseptoria</taxon>
    </lineage>
</organism>